<dbReference type="Pfam" id="PF24883">
    <property type="entry name" value="NPHP3_N"/>
    <property type="match status" value="1"/>
</dbReference>
<evidence type="ECO:0000313" key="3">
    <source>
        <dbReference type="EMBL" id="KAF5602237.1"/>
    </source>
</evidence>
<evidence type="ECO:0000256" key="1">
    <source>
        <dbReference type="ARBA" id="ARBA00022737"/>
    </source>
</evidence>
<dbReference type="InterPro" id="IPR011047">
    <property type="entry name" value="Quinoprotein_ADH-like_sf"/>
</dbReference>
<dbReference type="InterPro" id="IPR053137">
    <property type="entry name" value="NLR-like"/>
</dbReference>
<accession>A0A8H5UWS5</accession>
<evidence type="ECO:0000313" key="4">
    <source>
        <dbReference type="Proteomes" id="UP000546213"/>
    </source>
</evidence>
<dbReference type="GO" id="GO:0009116">
    <property type="term" value="P:nucleoside metabolic process"/>
    <property type="evidence" value="ECO:0007669"/>
    <property type="project" value="InterPro"/>
</dbReference>
<protein>
    <recommendedName>
        <fullName evidence="2">NACHT domain-containing protein</fullName>
    </recommendedName>
</protein>
<dbReference type="SUPFAM" id="SSF53167">
    <property type="entry name" value="Purine and uridine phosphorylases"/>
    <property type="match status" value="1"/>
</dbReference>
<keyword evidence="4" id="KW-1185">Reference proteome</keyword>
<dbReference type="Gene3D" id="2.130.10.10">
    <property type="entry name" value="YVTN repeat-like/Quinoprotein amine dehydrogenase"/>
    <property type="match status" value="2"/>
</dbReference>
<feature type="domain" description="NACHT" evidence="2">
    <location>
        <begin position="401"/>
        <end position="549"/>
    </location>
</feature>
<dbReference type="PANTHER" id="PTHR46082">
    <property type="entry name" value="ATP/GTP-BINDING PROTEIN-RELATED"/>
    <property type="match status" value="1"/>
</dbReference>
<dbReference type="SUPFAM" id="SSF50998">
    <property type="entry name" value="Quinoprotein alcohol dehydrogenase-like"/>
    <property type="match status" value="1"/>
</dbReference>
<dbReference type="SUPFAM" id="SSF82171">
    <property type="entry name" value="DPP6 N-terminal domain-like"/>
    <property type="match status" value="1"/>
</dbReference>
<dbReference type="EMBL" id="JAAOAS010000040">
    <property type="protein sequence ID" value="KAF5602237.1"/>
    <property type="molecule type" value="Genomic_DNA"/>
</dbReference>
<dbReference type="GO" id="GO:0003824">
    <property type="term" value="F:catalytic activity"/>
    <property type="evidence" value="ECO:0007669"/>
    <property type="project" value="InterPro"/>
</dbReference>
<dbReference type="Pfam" id="PF01048">
    <property type="entry name" value="PNP_UDP_1"/>
    <property type="match status" value="1"/>
</dbReference>
<dbReference type="InterPro" id="IPR000845">
    <property type="entry name" value="Nucleoside_phosphorylase_d"/>
</dbReference>
<organism evidence="3 4">
    <name type="scientific">Fusarium pseudocircinatum</name>
    <dbReference type="NCBI Taxonomy" id="56676"/>
    <lineage>
        <taxon>Eukaryota</taxon>
        <taxon>Fungi</taxon>
        <taxon>Dikarya</taxon>
        <taxon>Ascomycota</taxon>
        <taxon>Pezizomycotina</taxon>
        <taxon>Sordariomycetes</taxon>
        <taxon>Hypocreomycetidae</taxon>
        <taxon>Hypocreales</taxon>
        <taxon>Nectriaceae</taxon>
        <taxon>Fusarium</taxon>
        <taxon>Fusarium fujikuroi species complex</taxon>
    </lineage>
</organism>
<dbReference type="InterPro" id="IPR056884">
    <property type="entry name" value="NPHP3-like_N"/>
</dbReference>
<sequence>MASRLGSSELYTIAWIAALPIERAAATALLDETHGEPDGFIRHEIDNNAYTWGRIGEHNVVIASLQAGVYGTISAATTASDLISSLPHIRFGLLVGIGGGIAKPEEDQDIRLGDIVVSQPDRETGGVVQYDFGKAKVDGIWEQKGSLNKPPPVLLHALATLQASHEMMPSKIPDLLETLWHANDRFMTKGKRSYTHPGTANDRLYKSEYSHAGGATCSKCDSDWELEREERDSTDPEIHYGTIASGNSLIKDSATRDKLWERQKSLCVEMEASGLMDKFPCLVIRGICDYADSHKNDRWQRYAAATAAAFAVELLGHVPAKKVNETRKVIEALNSIEVKIDTLSVPVQNIDSNIVFGRLPDVEGARFDSYAEEHNSTCLANTRVDLLEELSDWIEDSASKPILWLNGMAGTGKSTIARTIAKSRAETGDLGASFFFKRGEADRESLAKFVPSLARQLAKAVPRYAKIVKETLDSDPDIVSKAVSKQFAQLIEGPLKELLKAPLAKAPLTFVIDALDECEKEDEIKSLIEIISGAISIRQYLRVLITSRPELPIRLGFGKANGTYLPLVLHDMPVATIKHDIRAFLINEFERIRVDFNSTVPIELSLPRNWPGYDDINRLTEMAVPLFIFAATVCRFVSSWKVGSPPEQLQKYLKLSNNNTSGTHLEKTYGPVLRSIVTGVSEEDRRQINEQTCHIVGSIIILANPLSTMAMSKLLDLPVGVVHSTCGYVGKDIRIWRLETGECVHSLNNEGGKYWSPFKLSHDGKWAVATSENRPESDKRLSDVSDNSHHDDRLFLKIWHVDTGKLIGPLAVQYDRQPFQISPDSKLLVLITDTGSAIVLRLDTAGFARENRLAGCEQITGPALLRVHHDPWIVQHSSLYFMEFSPNSSLLTIMSTCADEYAVWETKTFQRIRYQGMNPYFQTKFHPHSLRDRSLSVAVTNNASIMMAGVFSREGDGSMHLEIRWADSAEVISTFDCQEEIRFTQFSLDHTTLVSIDMSGSVRTWRVQTGECLTLFEFESRESPEDIFVSPDFTLLTSSETTKAISVWANNAKETDQGSKKESDPIISVVLSLDRTLAASSSYCGVVKVWNMDTYGCVYEFDEDYQTQTSSNPVSLQLFQFTKDAKYLFLSRTVTRPLTSIKSLDGHFRAWEMTTGDCIISLQSKIHAIPYTSQGSAVSVSLDEHWIFSVRDRNVTFIALDTFSVTRELTFTGLVYDAAVSPNSQFLLVLYSETSDTQNSAWGLAAHKHQEFLLSKFSIDNGVQLISIRLPTVTPGIMAVSSDAKFVVLRTVEDLSEEDGALAVLTDTGESLYQFRLLLPACHAYLTQNDSILALDGGTSLTLRDSSTGLLLRSLKVVSDIRPIRFNFDGNTQEAHTNLGTFALHEDFKDEALPIRLDEHLIGYGISYDGSWLLWKHNKIFWLWPELRPTDISLEPLGYIEVSGSTVIIGTATGRVQFFKFDLHNLLRA</sequence>
<name>A0A8H5UWS5_9HYPO</name>
<gene>
    <name evidence="3" type="ORF">FPCIR_2022</name>
</gene>
<dbReference type="InterPro" id="IPR035994">
    <property type="entry name" value="Nucleoside_phosphorylase_sf"/>
</dbReference>
<dbReference type="InterPro" id="IPR007111">
    <property type="entry name" value="NACHT_NTPase"/>
</dbReference>
<dbReference type="InterPro" id="IPR015943">
    <property type="entry name" value="WD40/YVTN_repeat-like_dom_sf"/>
</dbReference>
<dbReference type="Proteomes" id="UP000546213">
    <property type="component" value="Unassembled WGS sequence"/>
</dbReference>
<dbReference type="Gene3D" id="3.40.50.300">
    <property type="entry name" value="P-loop containing nucleotide triphosphate hydrolases"/>
    <property type="match status" value="1"/>
</dbReference>
<dbReference type="Gene3D" id="3.40.50.1580">
    <property type="entry name" value="Nucleoside phosphorylase domain"/>
    <property type="match status" value="1"/>
</dbReference>
<reference evidence="3 4" key="1">
    <citation type="submission" date="2020-05" db="EMBL/GenBank/DDBJ databases">
        <title>Identification and distribution of gene clusters putatively required for synthesis of sphingolipid metabolism inhibitors in phylogenetically diverse species of the filamentous fungus Fusarium.</title>
        <authorList>
            <person name="Kim H.-S."/>
            <person name="Busman M."/>
            <person name="Brown D.W."/>
            <person name="Divon H."/>
            <person name="Uhlig S."/>
            <person name="Proctor R.H."/>
        </authorList>
    </citation>
    <scope>NUCLEOTIDE SEQUENCE [LARGE SCALE GENOMIC DNA]</scope>
    <source>
        <strain evidence="3 4">NRRL 36939</strain>
    </source>
</reference>
<dbReference type="SUPFAM" id="SSF52540">
    <property type="entry name" value="P-loop containing nucleoside triphosphate hydrolases"/>
    <property type="match status" value="1"/>
</dbReference>
<dbReference type="PROSITE" id="PS50837">
    <property type="entry name" value="NACHT"/>
    <property type="match status" value="1"/>
</dbReference>
<keyword evidence="1" id="KW-0677">Repeat</keyword>
<evidence type="ECO:0000259" key="2">
    <source>
        <dbReference type="PROSITE" id="PS50837"/>
    </source>
</evidence>
<comment type="caution">
    <text evidence="3">The sequence shown here is derived from an EMBL/GenBank/DDBJ whole genome shotgun (WGS) entry which is preliminary data.</text>
</comment>
<dbReference type="InterPro" id="IPR027417">
    <property type="entry name" value="P-loop_NTPase"/>
</dbReference>
<dbReference type="OrthoDB" id="674604at2759"/>
<dbReference type="PANTHER" id="PTHR46082:SF11">
    <property type="entry name" value="AAA+ ATPASE DOMAIN-CONTAINING PROTEIN-RELATED"/>
    <property type="match status" value="1"/>
</dbReference>
<proteinExistence type="predicted"/>